<dbReference type="EMBL" id="JANJYI010000007">
    <property type="protein sequence ID" value="KAK2641603.1"/>
    <property type="molecule type" value="Genomic_DNA"/>
</dbReference>
<dbReference type="PANTHER" id="PTHR31220:SF10">
    <property type="entry name" value="HYCCIN"/>
    <property type="match status" value="1"/>
</dbReference>
<evidence type="ECO:0000256" key="3">
    <source>
        <dbReference type="ARBA" id="ARBA00022475"/>
    </source>
</evidence>
<gene>
    <name evidence="8" type="ORF">Ddye_023366</name>
</gene>
<dbReference type="Proteomes" id="UP001280121">
    <property type="component" value="Unassembled WGS sequence"/>
</dbReference>
<keyword evidence="5 7" id="KW-0472">Membrane</keyword>
<keyword evidence="9" id="KW-1185">Reference proteome</keyword>
<dbReference type="GO" id="GO:0005886">
    <property type="term" value="C:plasma membrane"/>
    <property type="evidence" value="ECO:0007669"/>
    <property type="project" value="UniProtKB-SubCell"/>
</dbReference>
<evidence type="ECO:0000256" key="1">
    <source>
        <dbReference type="ARBA" id="ARBA00004236"/>
    </source>
</evidence>
<organism evidence="8 9">
    <name type="scientific">Dipteronia dyeriana</name>
    <dbReference type="NCBI Taxonomy" id="168575"/>
    <lineage>
        <taxon>Eukaryota</taxon>
        <taxon>Viridiplantae</taxon>
        <taxon>Streptophyta</taxon>
        <taxon>Embryophyta</taxon>
        <taxon>Tracheophyta</taxon>
        <taxon>Spermatophyta</taxon>
        <taxon>Magnoliopsida</taxon>
        <taxon>eudicotyledons</taxon>
        <taxon>Gunneridae</taxon>
        <taxon>Pentapetalae</taxon>
        <taxon>rosids</taxon>
        <taxon>malvids</taxon>
        <taxon>Sapindales</taxon>
        <taxon>Sapindaceae</taxon>
        <taxon>Hippocastanoideae</taxon>
        <taxon>Acereae</taxon>
        <taxon>Dipteronia</taxon>
    </lineage>
</organism>
<keyword evidence="3" id="KW-1003">Cell membrane</keyword>
<accession>A0AAD9TTT7</accession>
<dbReference type="GO" id="GO:0005829">
    <property type="term" value="C:cytosol"/>
    <property type="evidence" value="ECO:0007669"/>
    <property type="project" value="UniProtKB-SubCell"/>
</dbReference>
<keyword evidence="7" id="KW-1133">Transmembrane helix</keyword>
<dbReference type="GO" id="GO:0072659">
    <property type="term" value="P:protein localization to plasma membrane"/>
    <property type="evidence" value="ECO:0007669"/>
    <property type="project" value="TreeGrafter"/>
</dbReference>
<comment type="subcellular location">
    <subcellularLocation>
        <location evidence="1">Cell membrane</location>
    </subcellularLocation>
    <subcellularLocation>
        <location evidence="2">Cytoplasm</location>
        <location evidence="2">Cytosol</location>
    </subcellularLocation>
</comment>
<dbReference type="PANTHER" id="PTHR31220">
    <property type="entry name" value="HYCCIN RELATED"/>
    <property type="match status" value="1"/>
</dbReference>
<evidence type="ECO:0000256" key="5">
    <source>
        <dbReference type="ARBA" id="ARBA00023136"/>
    </source>
</evidence>
<dbReference type="GO" id="GO:0046854">
    <property type="term" value="P:phosphatidylinositol phosphate biosynthetic process"/>
    <property type="evidence" value="ECO:0007669"/>
    <property type="project" value="TreeGrafter"/>
</dbReference>
<dbReference type="AlphaFoldDB" id="A0AAD9TTT7"/>
<comment type="caution">
    <text evidence="8">The sequence shown here is derived from an EMBL/GenBank/DDBJ whole genome shotgun (WGS) entry which is preliminary data.</text>
</comment>
<feature type="transmembrane region" description="Helical" evidence="7">
    <location>
        <begin position="20"/>
        <end position="39"/>
    </location>
</feature>
<sequence length="188" mass="21208">MSYAAHNFIKILETEPQLQLIVLHFLPILAGVYLSRVTLRKPLAGFEALLLALYAHETTYRLGQSLTMNVPDLLHLSIYHKSKTTLKSSDETDLNLVVISPILEPHGTTICDQNTLSSTYPGKIVCMCGMKITCKCDHHAYFHIGPTSHNTKQLKTSKLNVLSILHSLAKHFDHEFTSLKMDKSFYLK</sequence>
<proteinExistence type="inferred from homology"/>
<keyword evidence="4" id="KW-0963">Cytoplasm</keyword>
<reference evidence="8" key="1">
    <citation type="journal article" date="2023" name="Plant J.">
        <title>Genome sequences and population genomics provide insights into the demographic history, inbreeding, and mutation load of two 'living fossil' tree species of Dipteronia.</title>
        <authorList>
            <person name="Feng Y."/>
            <person name="Comes H.P."/>
            <person name="Chen J."/>
            <person name="Zhu S."/>
            <person name="Lu R."/>
            <person name="Zhang X."/>
            <person name="Li P."/>
            <person name="Qiu J."/>
            <person name="Olsen K.M."/>
            <person name="Qiu Y."/>
        </authorList>
    </citation>
    <scope>NUCLEOTIDE SEQUENCE</scope>
    <source>
        <strain evidence="8">KIB01</strain>
    </source>
</reference>
<evidence type="ECO:0000313" key="9">
    <source>
        <dbReference type="Proteomes" id="UP001280121"/>
    </source>
</evidence>
<keyword evidence="7" id="KW-0812">Transmembrane</keyword>
<evidence type="ECO:0000256" key="4">
    <source>
        <dbReference type="ARBA" id="ARBA00022490"/>
    </source>
</evidence>
<protein>
    <submittedName>
        <fullName evidence="8">Uncharacterized protein</fullName>
    </submittedName>
</protein>
<dbReference type="InterPro" id="IPR018619">
    <property type="entry name" value="Hyccin"/>
</dbReference>
<evidence type="ECO:0000256" key="7">
    <source>
        <dbReference type="SAM" id="Phobius"/>
    </source>
</evidence>
<name>A0AAD9TTT7_9ROSI</name>
<evidence type="ECO:0000256" key="6">
    <source>
        <dbReference type="ARBA" id="ARBA00034482"/>
    </source>
</evidence>
<comment type="similarity">
    <text evidence="6">Belongs to the Hyccin family.</text>
</comment>
<evidence type="ECO:0000313" key="8">
    <source>
        <dbReference type="EMBL" id="KAK2641603.1"/>
    </source>
</evidence>
<evidence type="ECO:0000256" key="2">
    <source>
        <dbReference type="ARBA" id="ARBA00004514"/>
    </source>
</evidence>
<dbReference type="Pfam" id="PF09790">
    <property type="entry name" value="Hyccin"/>
    <property type="match status" value="1"/>
</dbReference>